<dbReference type="GeneID" id="83206101"/>
<keyword evidence="2 3" id="KW-0040">ANK repeat</keyword>
<keyword evidence="7" id="KW-1185">Reference proteome</keyword>
<evidence type="ECO:0000313" key="7">
    <source>
        <dbReference type="Proteomes" id="UP001150941"/>
    </source>
</evidence>
<gene>
    <name evidence="6" type="ORF">N7468_009502</name>
</gene>
<dbReference type="InterPro" id="IPR002110">
    <property type="entry name" value="Ankyrin_rpt"/>
</dbReference>
<dbReference type="Gene3D" id="1.25.40.20">
    <property type="entry name" value="Ankyrin repeat-containing domain"/>
    <property type="match status" value="1"/>
</dbReference>
<dbReference type="InterPro" id="IPR036770">
    <property type="entry name" value="Ankyrin_rpt-contain_sf"/>
</dbReference>
<feature type="repeat" description="ANK" evidence="3">
    <location>
        <begin position="974"/>
        <end position="1006"/>
    </location>
</feature>
<keyword evidence="5" id="KW-0732">Signal</keyword>
<feature type="signal peptide" evidence="5">
    <location>
        <begin position="1"/>
        <end position="16"/>
    </location>
</feature>
<keyword evidence="1" id="KW-0677">Repeat</keyword>
<dbReference type="PANTHER" id="PTHR24198">
    <property type="entry name" value="ANKYRIN REPEAT AND PROTEIN KINASE DOMAIN-CONTAINING PROTEIN"/>
    <property type="match status" value="1"/>
</dbReference>
<dbReference type="OrthoDB" id="7464126at2759"/>
<protein>
    <submittedName>
        <fullName evidence="6">Uncharacterized protein</fullName>
    </submittedName>
</protein>
<evidence type="ECO:0000256" key="1">
    <source>
        <dbReference type="ARBA" id="ARBA00022737"/>
    </source>
</evidence>
<proteinExistence type="predicted"/>
<evidence type="ECO:0000313" key="6">
    <source>
        <dbReference type="EMBL" id="KAJ5220298.1"/>
    </source>
</evidence>
<dbReference type="SMART" id="SM00248">
    <property type="entry name" value="ANK"/>
    <property type="match status" value="5"/>
</dbReference>
<name>A0A9W9NKE5_9EURO</name>
<dbReference type="Pfam" id="PF12796">
    <property type="entry name" value="Ank_2"/>
    <property type="match status" value="2"/>
</dbReference>
<evidence type="ECO:0000256" key="3">
    <source>
        <dbReference type="PROSITE-ProRule" id="PRU00023"/>
    </source>
</evidence>
<evidence type="ECO:0000256" key="2">
    <source>
        <dbReference type="ARBA" id="ARBA00023043"/>
    </source>
</evidence>
<keyword evidence="4" id="KW-0812">Transmembrane</keyword>
<keyword evidence="4" id="KW-0472">Membrane</keyword>
<dbReference type="PROSITE" id="PS50088">
    <property type="entry name" value="ANK_REPEAT"/>
    <property type="match status" value="3"/>
</dbReference>
<reference evidence="6" key="1">
    <citation type="submission" date="2022-11" db="EMBL/GenBank/DDBJ databases">
        <authorList>
            <person name="Petersen C."/>
        </authorList>
    </citation>
    <scope>NUCLEOTIDE SEQUENCE</scope>
    <source>
        <strain evidence="6">IBT 19713</strain>
    </source>
</reference>
<sequence>MKLLFLILLFAPVALADDWEDFTNNLATDLAPLITLFGEQLTKQFLSESISYLDNIIFALSPLGAELFNDGGISRVFGRPKILEIVAVEEKDSATGESSVELQTLRGVLGSDAWKIKGSSQNTHPDDLLEGPELDTPNLSLNKGIRRRDQFWFYCVAVVGAILQIGVIIYAVVTVYIVPGSFKVDGKAVPKYAFPLYIIGTVFLFMGMMNSAILIGRSSHNYTLVPNKPSKVYWLQPGNQVVGDQVFNAFLAVNAEPLDSMSYIKSRRGRLGKNQSIETYATISLTMVGFIFQFIGERGLHSSVILAQLGSTFIMAILRTCLRTQRMNEDQNEILAERELASYKQQELDAFALFLTEVETFSPIFTPVPQTPPGGNPSRTEKHLIQRVIDTRKRIADLTTCSKDGSSVSWDEFPIRMTAQKLAKAIERTMDLLNLWGAKFDKSFHFELTFDCTSSSPKVQYPGQGTYKVELSKRGDALRWHLDANELEAILGLWIWSLNKEDEIWQTKRPLMRVVGSDETASDIGEAYLCFQKWIFRQTEPEIISSDAIDTKRRRFGYKSDVQSQDEILAMATENEMEVMAAQDIYAVFLKAAVRHLDSLSGEVDVAPGLFNSWVITHDKIDALVHCFEESQLGTREDALLCLIFILKSSGMLPYLASDSKEIRKRTELLIQGGHWKAAFSLHRWLCERTEGVEFERSVYNLGNLCRRALLETEGSVQDEGFEQLCQLLEGDIRLPFFQANQQSKLYQWLLSSDRSDWWQGFSRQLSWVAWSISLKLPKMERIQAKLSASSSPRYSSLFSSSTLGEETTQKGIRTAQDWLGCRRMDYQRIEGEDFHSERKAAMLWALHGSHFALLYWLILIWIDLRDEYSHLMTNVWHFLVRNQSTWMLDVLSRQGIGINSVSNEGRFGLLYAVFDEPPCPDGVRFLLEHGANPDGNDEVPDRRPLLYTSAEGLEELTRILLDYGANVDQTNRAGLTALFCACDSKHIKIARLLLSRGATISFAPYDERSPLAVAISGRNAEMVQLLLEFGCDVNFQGDYERNPLVVAVTVGFNSIIPLLLSKGCDATIRGFDGKSIAEFAEEIGNFEAASILRRGILPEAPD</sequence>
<feature type="transmembrane region" description="Helical" evidence="4">
    <location>
        <begin position="277"/>
        <end position="296"/>
    </location>
</feature>
<feature type="transmembrane region" description="Helical" evidence="4">
    <location>
        <begin position="151"/>
        <end position="172"/>
    </location>
</feature>
<feature type="repeat" description="ANK" evidence="3">
    <location>
        <begin position="1007"/>
        <end position="1039"/>
    </location>
</feature>
<organism evidence="6 7">
    <name type="scientific">Penicillium chermesinum</name>
    <dbReference type="NCBI Taxonomy" id="63820"/>
    <lineage>
        <taxon>Eukaryota</taxon>
        <taxon>Fungi</taxon>
        <taxon>Dikarya</taxon>
        <taxon>Ascomycota</taxon>
        <taxon>Pezizomycotina</taxon>
        <taxon>Eurotiomycetes</taxon>
        <taxon>Eurotiomycetidae</taxon>
        <taxon>Eurotiales</taxon>
        <taxon>Aspergillaceae</taxon>
        <taxon>Penicillium</taxon>
    </lineage>
</organism>
<reference evidence="6" key="2">
    <citation type="journal article" date="2023" name="IMA Fungus">
        <title>Comparative genomic study of the Penicillium genus elucidates a diverse pangenome and 15 lateral gene transfer events.</title>
        <authorList>
            <person name="Petersen C."/>
            <person name="Sorensen T."/>
            <person name="Nielsen M.R."/>
            <person name="Sondergaard T.E."/>
            <person name="Sorensen J.L."/>
            <person name="Fitzpatrick D.A."/>
            <person name="Frisvad J.C."/>
            <person name="Nielsen K.L."/>
        </authorList>
    </citation>
    <scope>NUCLEOTIDE SEQUENCE</scope>
    <source>
        <strain evidence="6">IBT 19713</strain>
    </source>
</reference>
<evidence type="ECO:0000256" key="5">
    <source>
        <dbReference type="SAM" id="SignalP"/>
    </source>
</evidence>
<keyword evidence="4" id="KW-1133">Transmembrane helix</keyword>
<dbReference type="PANTHER" id="PTHR24198:SF165">
    <property type="entry name" value="ANKYRIN REPEAT-CONTAINING PROTEIN-RELATED"/>
    <property type="match status" value="1"/>
</dbReference>
<accession>A0A9W9NKE5</accession>
<feature type="repeat" description="ANK" evidence="3">
    <location>
        <begin position="941"/>
        <end position="973"/>
    </location>
</feature>
<dbReference type="AlphaFoldDB" id="A0A9W9NKE5"/>
<feature type="chain" id="PRO_5040960715" evidence="5">
    <location>
        <begin position="17"/>
        <end position="1103"/>
    </location>
</feature>
<dbReference type="RefSeq" id="XP_058327128.1">
    <property type="nucleotide sequence ID" value="XM_058478798.1"/>
</dbReference>
<feature type="transmembrane region" description="Helical" evidence="4">
    <location>
        <begin position="192"/>
        <end position="215"/>
    </location>
</feature>
<dbReference type="PROSITE" id="PS50297">
    <property type="entry name" value="ANK_REP_REGION"/>
    <property type="match status" value="1"/>
</dbReference>
<dbReference type="Proteomes" id="UP001150941">
    <property type="component" value="Unassembled WGS sequence"/>
</dbReference>
<dbReference type="EMBL" id="JAPQKS010000007">
    <property type="protein sequence ID" value="KAJ5220298.1"/>
    <property type="molecule type" value="Genomic_DNA"/>
</dbReference>
<dbReference type="SUPFAM" id="SSF48403">
    <property type="entry name" value="Ankyrin repeat"/>
    <property type="match status" value="1"/>
</dbReference>
<evidence type="ECO:0000256" key="4">
    <source>
        <dbReference type="SAM" id="Phobius"/>
    </source>
</evidence>
<comment type="caution">
    <text evidence="6">The sequence shown here is derived from an EMBL/GenBank/DDBJ whole genome shotgun (WGS) entry which is preliminary data.</text>
</comment>